<dbReference type="EMBL" id="MABE01000051">
    <property type="protein sequence ID" value="OUS41469.1"/>
    <property type="molecule type" value="Genomic_DNA"/>
</dbReference>
<dbReference type="InterPro" id="IPR051012">
    <property type="entry name" value="CellSynth/LPSAsmb/PSIAsmb"/>
</dbReference>
<dbReference type="PROSITE" id="PS50005">
    <property type="entry name" value="TPR"/>
    <property type="match status" value="2"/>
</dbReference>
<proteinExistence type="predicted"/>
<dbReference type="SMART" id="SM00028">
    <property type="entry name" value="TPR"/>
    <property type="match status" value="6"/>
</dbReference>
<feature type="repeat" description="TPR" evidence="3">
    <location>
        <begin position="69"/>
        <end position="102"/>
    </location>
</feature>
<organism evidence="5 6">
    <name type="scientific">Oleispira antarctica</name>
    <dbReference type="NCBI Taxonomy" id="188908"/>
    <lineage>
        <taxon>Bacteria</taxon>
        <taxon>Pseudomonadati</taxon>
        <taxon>Pseudomonadota</taxon>
        <taxon>Gammaproteobacteria</taxon>
        <taxon>Oceanospirillales</taxon>
        <taxon>Oceanospirillaceae</taxon>
        <taxon>Oleispira</taxon>
    </lineage>
</organism>
<reference evidence="6" key="1">
    <citation type="journal article" date="2017" name="Proc. Natl. Acad. Sci. U.S.A.">
        <title>Simulation of Deepwater Horizon oil plume reveals substrate specialization within a complex community of hydrocarbon degraders.</title>
        <authorList>
            <person name="Hu P."/>
            <person name="Dubinsky E.A."/>
            <person name="Probst A.J."/>
            <person name="Wang J."/>
            <person name="Sieber C.M.K."/>
            <person name="Tom L.M."/>
            <person name="Gardinali P."/>
            <person name="Banfield J.F."/>
            <person name="Atlas R.M."/>
            <person name="Andersen G.L."/>
        </authorList>
    </citation>
    <scope>NUCLEOTIDE SEQUENCE [LARGE SCALE GENOMIC DNA]</scope>
</reference>
<accession>A0A1Y5HVZ8</accession>
<feature type="repeat" description="TPR" evidence="3">
    <location>
        <begin position="375"/>
        <end position="408"/>
    </location>
</feature>
<evidence type="ECO:0000256" key="4">
    <source>
        <dbReference type="SAM" id="SignalP"/>
    </source>
</evidence>
<comment type="caution">
    <text evidence="5">The sequence shown here is derived from an EMBL/GenBank/DDBJ whole genome shotgun (WGS) entry which is preliminary data.</text>
</comment>
<gene>
    <name evidence="5" type="ORF">A9R00_00775</name>
</gene>
<dbReference type="PANTHER" id="PTHR45586">
    <property type="entry name" value="TPR REPEAT-CONTAINING PROTEIN PA4667"/>
    <property type="match status" value="1"/>
</dbReference>
<evidence type="ECO:0000313" key="6">
    <source>
        <dbReference type="Proteomes" id="UP000227088"/>
    </source>
</evidence>
<keyword evidence="2 3" id="KW-0802">TPR repeat</keyword>
<evidence type="ECO:0000313" key="5">
    <source>
        <dbReference type="EMBL" id="OUS41469.1"/>
    </source>
</evidence>
<dbReference type="AlphaFoldDB" id="A0A1Y5HVZ8"/>
<dbReference type="SUPFAM" id="SSF48452">
    <property type="entry name" value="TPR-like"/>
    <property type="match status" value="2"/>
</dbReference>
<evidence type="ECO:0000256" key="2">
    <source>
        <dbReference type="ARBA" id="ARBA00022803"/>
    </source>
</evidence>
<dbReference type="PANTHER" id="PTHR45586:SF1">
    <property type="entry name" value="LIPOPOLYSACCHARIDE ASSEMBLY PROTEIN B"/>
    <property type="match status" value="1"/>
</dbReference>
<dbReference type="Gene3D" id="1.25.40.10">
    <property type="entry name" value="Tetratricopeptide repeat domain"/>
    <property type="match status" value="3"/>
</dbReference>
<dbReference type="InterPro" id="IPR011990">
    <property type="entry name" value="TPR-like_helical_dom_sf"/>
</dbReference>
<name>A0A1Y5HVZ8_OLEAN</name>
<protein>
    <submittedName>
        <fullName evidence="5">Uncharacterized protein</fullName>
    </submittedName>
</protein>
<sequence length="425" mass="47548">MKSRFLFYCIASFSALTFAISANANQSLSPKTYQALNDIQTLLSESKYVEVEEELLELEEDLSPGFGLALSYQIHAQLYLAQEDTAQAINYFNKALKLEAMKATQAVSLATNVSQLYLADSDTAAAINVLLPRISAAEKEKQGSTIAMAYITLGSAYQVKGDFSSSVTWLKEGIARAKKPRENWLQMLMAAHYQLKQYPQAITLLDQLLVINETKEEYWLQQASLYQIQQKPKKALEVLELAYIRGRLEKKDGLILLVQLLVTQGAPERGGRLLHEMLQQDKVEITESNWSLLASAWLQGRERVSAIMALENAALLSEKESETAVDKKEKAASKNRAAKLYYRAAQLQFDEDQFAASIANYQKSLKLGLSGKKVGTALLMQGNSYFELADYSDAKLYFSKALAEASSSNSARAWLDYMQQLELFE</sequence>
<keyword evidence="1" id="KW-0677">Repeat</keyword>
<dbReference type="Proteomes" id="UP000227088">
    <property type="component" value="Unassembled WGS sequence"/>
</dbReference>
<dbReference type="Pfam" id="PF13181">
    <property type="entry name" value="TPR_8"/>
    <property type="match status" value="1"/>
</dbReference>
<feature type="chain" id="PRO_5012147532" evidence="4">
    <location>
        <begin position="25"/>
        <end position="425"/>
    </location>
</feature>
<keyword evidence="4" id="KW-0732">Signal</keyword>
<feature type="signal peptide" evidence="4">
    <location>
        <begin position="1"/>
        <end position="24"/>
    </location>
</feature>
<evidence type="ECO:0000256" key="1">
    <source>
        <dbReference type="ARBA" id="ARBA00022737"/>
    </source>
</evidence>
<evidence type="ECO:0000256" key="3">
    <source>
        <dbReference type="PROSITE-ProRule" id="PRU00339"/>
    </source>
</evidence>
<dbReference type="InterPro" id="IPR019734">
    <property type="entry name" value="TPR_rpt"/>
</dbReference>